<feature type="signal peptide" evidence="1">
    <location>
        <begin position="1"/>
        <end position="26"/>
    </location>
</feature>
<keyword evidence="1" id="KW-0732">Signal</keyword>
<feature type="chain" id="PRO_5022967953" evidence="1">
    <location>
        <begin position="27"/>
        <end position="163"/>
    </location>
</feature>
<gene>
    <name evidence="2" type="ORF">A3770_20p85050</name>
</gene>
<reference evidence="2 3" key="1">
    <citation type="submission" date="2018-07" db="EMBL/GenBank/DDBJ databases">
        <title>The complete nuclear genome of the prasinophyte Chloropicon primus (CCMP1205).</title>
        <authorList>
            <person name="Pombert J.-F."/>
            <person name="Otis C."/>
            <person name="Turmel M."/>
            <person name="Lemieux C."/>
        </authorList>
    </citation>
    <scope>NUCLEOTIDE SEQUENCE [LARGE SCALE GENOMIC DNA]</scope>
    <source>
        <strain evidence="2 3">CCMP1205</strain>
    </source>
</reference>
<dbReference type="EMBL" id="CP031053">
    <property type="protein sequence ID" value="QDZ25987.1"/>
    <property type="molecule type" value="Genomic_DNA"/>
</dbReference>
<evidence type="ECO:0000313" key="2">
    <source>
        <dbReference type="EMBL" id="QDZ25987.1"/>
    </source>
</evidence>
<name>A0A5B8MZB2_9CHLO</name>
<organism evidence="2 3">
    <name type="scientific">Chloropicon primus</name>
    <dbReference type="NCBI Taxonomy" id="1764295"/>
    <lineage>
        <taxon>Eukaryota</taxon>
        <taxon>Viridiplantae</taxon>
        <taxon>Chlorophyta</taxon>
        <taxon>Chloropicophyceae</taxon>
        <taxon>Chloropicales</taxon>
        <taxon>Chloropicaceae</taxon>
        <taxon>Chloropicon</taxon>
    </lineage>
</organism>
<dbReference type="AlphaFoldDB" id="A0A5B8MZB2"/>
<keyword evidence="3" id="KW-1185">Reference proteome</keyword>
<evidence type="ECO:0000256" key="1">
    <source>
        <dbReference type="SAM" id="SignalP"/>
    </source>
</evidence>
<protein>
    <submittedName>
        <fullName evidence="2">Uncharacterized protein</fullName>
    </submittedName>
</protein>
<accession>A0A5B8MZB2</accession>
<evidence type="ECO:0000313" key="3">
    <source>
        <dbReference type="Proteomes" id="UP000316726"/>
    </source>
</evidence>
<sequence>MGEHSVAVVCLGLALGLLLLPSQGLAGQKPEALFRKPLSFPFSSTVRTRENLVENFGVNSGYDRCTSLDGPSCPHEEQGLSVGELDGSIHLLHVAELKITEASNALLGLVMGAALDGNNANLREGDSQAIKELLADLLQTDDFIDSIQKGTSELMDLFEEEGE</sequence>
<dbReference type="Proteomes" id="UP000316726">
    <property type="component" value="Chromosome 20"/>
</dbReference>
<proteinExistence type="predicted"/>